<keyword evidence="5 6" id="KW-0472">Membrane</keyword>
<feature type="transmembrane region" description="Helical" evidence="6">
    <location>
        <begin position="60"/>
        <end position="80"/>
    </location>
</feature>
<accession>X1GUU2</accession>
<name>X1GUU2_9ZZZZ</name>
<evidence type="ECO:0000313" key="7">
    <source>
        <dbReference type="EMBL" id="GAH60927.1"/>
    </source>
</evidence>
<evidence type="ECO:0000256" key="6">
    <source>
        <dbReference type="SAM" id="Phobius"/>
    </source>
</evidence>
<feature type="transmembrane region" description="Helical" evidence="6">
    <location>
        <begin position="110"/>
        <end position="130"/>
    </location>
</feature>
<evidence type="ECO:0000256" key="1">
    <source>
        <dbReference type="ARBA" id="ARBA00004651"/>
    </source>
</evidence>
<dbReference type="GO" id="GO:0022857">
    <property type="term" value="F:transmembrane transporter activity"/>
    <property type="evidence" value="ECO:0007669"/>
    <property type="project" value="InterPro"/>
</dbReference>
<feature type="transmembrane region" description="Helical" evidence="6">
    <location>
        <begin position="177"/>
        <end position="202"/>
    </location>
</feature>
<evidence type="ECO:0000256" key="4">
    <source>
        <dbReference type="ARBA" id="ARBA00022989"/>
    </source>
</evidence>
<organism evidence="7">
    <name type="scientific">marine sediment metagenome</name>
    <dbReference type="NCBI Taxonomy" id="412755"/>
    <lineage>
        <taxon>unclassified sequences</taxon>
        <taxon>metagenomes</taxon>
        <taxon>ecological metagenomes</taxon>
    </lineage>
</organism>
<comment type="caution">
    <text evidence="7">The sequence shown here is derived from an EMBL/GenBank/DDBJ whole genome shotgun (WGS) entry which is preliminary data.</text>
</comment>
<dbReference type="GO" id="GO:0005886">
    <property type="term" value="C:plasma membrane"/>
    <property type="evidence" value="ECO:0007669"/>
    <property type="project" value="UniProtKB-SubCell"/>
</dbReference>
<feature type="transmembrane region" description="Helical" evidence="6">
    <location>
        <begin position="136"/>
        <end position="156"/>
    </location>
</feature>
<comment type="subcellular location">
    <subcellularLocation>
        <location evidence="1">Cell membrane</location>
        <topology evidence="1">Multi-pass membrane protein</topology>
    </subcellularLocation>
</comment>
<evidence type="ECO:0000256" key="5">
    <source>
        <dbReference type="ARBA" id="ARBA00023136"/>
    </source>
</evidence>
<evidence type="ECO:0000256" key="3">
    <source>
        <dbReference type="ARBA" id="ARBA00022692"/>
    </source>
</evidence>
<sequence>MNEQNSQKIVNIKNKNIFNNIFNRIGAVREIIIFGLAIALFIVFFFTTKGIIFSPEAVRIIFVAVSELGLVAIGITMLIISGEFDLSVGSISAMGALLAAKLYQLGLNPFLALVIALIVGIVFGGFNGFITVKFNVPSFIATLATMIGYRGLIYVITEGVPIGFRVVDTHPAFHKFLAGELGVIPVPLIWLVIATIILMLILNFRRFGNHVYAVGGNQETARAMGINTGKTKIICFMALGMLSALVGVMRVTRVR</sequence>
<feature type="transmembrane region" description="Helical" evidence="6">
    <location>
        <begin position="231"/>
        <end position="251"/>
    </location>
</feature>
<dbReference type="EMBL" id="BARU01020195">
    <property type="protein sequence ID" value="GAH60927.1"/>
    <property type="molecule type" value="Genomic_DNA"/>
</dbReference>
<proteinExistence type="predicted"/>
<evidence type="ECO:0000256" key="2">
    <source>
        <dbReference type="ARBA" id="ARBA00022475"/>
    </source>
</evidence>
<dbReference type="InterPro" id="IPR001851">
    <property type="entry name" value="ABC_transp_permease"/>
</dbReference>
<keyword evidence="2" id="KW-1003">Cell membrane</keyword>
<dbReference type="AlphaFoldDB" id="X1GUU2"/>
<keyword evidence="3 6" id="KW-0812">Transmembrane</keyword>
<dbReference type="Pfam" id="PF02653">
    <property type="entry name" value="BPD_transp_2"/>
    <property type="match status" value="1"/>
</dbReference>
<keyword evidence="4 6" id="KW-1133">Transmembrane helix</keyword>
<dbReference type="PANTHER" id="PTHR32196">
    <property type="entry name" value="ABC TRANSPORTER PERMEASE PROTEIN YPHD-RELATED-RELATED"/>
    <property type="match status" value="1"/>
</dbReference>
<feature type="non-terminal residue" evidence="7">
    <location>
        <position position="255"/>
    </location>
</feature>
<feature type="transmembrane region" description="Helical" evidence="6">
    <location>
        <begin position="31"/>
        <end position="48"/>
    </location>
</feature>
<gene>
    <name evidence="7" type="ORF">S03H2_33198</name>
</gene>
<protein>
    <submittedName>
        <fullName evidence="7">Uncharacterized protein</fullName>
    </submittedName>
</protein>
<reference evidence="7" key="1">
    <citation type="journal article" date="2014" name="Front. Microbiol.">
        <title>High frequency of phylogenetically diverse reductive dehalogenase-homologous genes in deep subseafloor sedimentary metagenomes.</title>
        <authorList>
            <person name="Kawai M."/>
            <person name="Futagami T."/>
            <person name="Toyoda A."/>
            <person name="Takaki Y."/>
            <person name="Nishi S."/>
            <person name="Hori S."/>
            <person name="Arai W."/>
            <person name="Tsubouchi T."/>
            <person name="Morono Y."/>
            <person name="Uchiyama I."/>
            <person name="Ito T."/>
            <person name="Fujiyama A."/>
            <person name="Inagaki F."/>
            <person name="Takami H."/>
        </authorList>
    </citation>
    <scope>NUCLEOTIDE SEQUENCE</scope>
    <source>
        <strain evidence="7">Expedition CK06-06</strain>
    </source>
</reference>
<dbReference type="CDD" id="cd06579">
    <property type="entry name" value="TM_PBP1_transp_AraH_like"/>
    <property type="match status" value="1"/>
</dbReference>